<dbReference type="AlphaFoldDB" id="A0A0J7K5N5"/>
<gene>
    <name evidence="1" type="ORF">RF55_15445</name>
</gene>
<evidence type="ECO:0000313" key="2">
    <source>
        <dbReference type="Proteomes" id="UP000036403"/>
    </source>
</evidence>
<dbReference type="Proteomes" id="UP000036403">
    <property type="component" value="Unassembled WGS sequence"/>
</dbReference>
<dbReference type="PaxDb" id="67767-A0A0J7K5N5"/>
<keyword evidence="2" id="KW-1185">Reference proteome</keyword>
<accession>A0A0J7K5N5</accession>
<proteinExistence type="predicted"/>
<dbReference type="EMBL" id="LBMM01013150">
    <property type="protein sequence ID" value="KMQ85793.1"/>
    <property type="molecule type" value="Genomic_DNA"/>
</dbReference>
<comment type="caution">
    <text evidence="1">The sequence shown here is derived from an EMBL/GenBank/DDBJ whole genome shotgun (WGS) entry which is preliminary data.</text>
</comment>
<sequence length="202" mass="22971">MNTNSAIRFEQLNKENYDTWKIQMRAVLIKNGSWGYASGTCVKPAGEDASTKAAARRWTESDLKAQSDIILAMNPSVIKQVKGCKTAREIWTKLEGIYESKGPMREKKAALLNLLISHKMQDGDNACESTQEFLDIVDKLADMRIEINNDLLSVMMLRSLPESFETIASRDDFPNPETLRVKILEEYETRKGNAIKRRIKVQ</sequence>
<name>A0A0J7K5N5_LASNI</name>
<dbReference type="STRING" id="67767.A0A0J7K5N5"/>
<organism evidence="1 2">
    <name type="scientific">Lasius niger</name>
    <name type="common">Black garden ant</name>
    <dbReference type="NCBI Taxonomy" id="67767"/>
    <lineage>
        <taxon>Eukaryota</taxon>
        <taxon>Metazoa</taxon>
        <taxon>Ecdysozoa</taxon>
        <taxon>Arthropoda</taxon>
        <taxon>Hexapoda</taxon>
        <taxon>Insecta</taxon>
        <taxon>Pterygota</taxon>
        <taxon>Neoptera</taxon>
        <taxon>Endopterygota</taxon>
        <taxon>Hymenoptera</taxon>
        <taxon>Apocrita</taxon>
        <taxon>Aculeata</taxon>
        <taxon>Formicoidea</taxon>
        <taxon>Formicidae</taxon>
        <taxon>Formicinae</taxon>
        <taxon>Lasius</taxon>
        <taxon>Lasius</taxon>
    </lineage>
</organism>
<dbReference type="PANTHER" id="PTHR35317:SF29">
    <property type="entry name" value="CCHC-TYPE DOMAIN-CONTAINING PROTEIN"/>
    <property type="match status" value="1"/>
</dbReference>
<dbReference type="PANTHER" id="PTHR35317">
    <property type="entry name" value="OS04G0629600 PROTEIN"/>
    <property type="match status" value="1"/>
</dbReference>
<dbReference type="Pfam" id="PF14223">
    <property type="entry name" value="Retrotran_gag_2"/>
    <property type="match status" value="1"/>
</dbReference>
<reference evidence="1 2" key="1">
    <citation type="submission" date="2015-04" db="EMBL/GenBank/DDBJ databases">
        <title>Lasius niger genome sequencing.</title>
        <authorList>
            <person name="Konorov E.A."/>
            <person name="Nikitin M.A."/>
            <person name="Kirill M.V."/>
            <person name="Chang P."/>
        </authorList>
    </citation>
    <scope>NUCLEOTIDE SEQUENCE [LARGE SCALE GENOMIC DNA]</scope>
    <source>
        <tissue evidence="1">Whole</tissue>
    </source>
</reference>
<evidence type="ECO:0000313" key="1">
    <source>
        <dbReference type="EMBL" id="KMQ85793.1"/>
    </source>
</evidence>
<protein>
    <submittedName>
        <fullName evidence="1">Retrovirus-related pol polyprotein from transposon tnt 1-94</fullName>
    </submittedName>
</protein>
<dbReference type="OrthoDB" id="7682542at2759"/>